<dbReference type="Pfam" id="PF01979">
    <property type="entry name" value="Amidohydro_1"/>
    <property type="match status" value="1"/>
</dbReference>
<dbReference type="Proteomes" id="UP000246018">
    <property type="component" value="Unassembled WGS sequence"/>
</dbReference>
<keyword evidence="4 5" id="KW-0119">Carbohydrate metabolism</keyword>
<dbReference type="AlphaFoldDB" id="A0A2T8FF01"/>
<dbReference type="InterPro" id="IPR006680">
    <property type="entry name" value="Amidohydro-rel"/>
</dbReference>
<proteinExistence type="inferred from homology"/>
<dbReference type="InterPro" id="IPR003764">
    <property type="entry name" value="GlcNAc_6-P_deAcase"/>
</dbReference>
<keyword evidence="2 7" id="KW-0479">Metal-binding</keyword>
<feature type="binding site" evidence="7">
    <location>
        <position position="120"/>
    </location>
    <ligand>
        <name>Zn(2+)</name>
        <dbReference type="ChEBI" id="CHEBI:29105"/>
    </ligand>
</feature>
<dbReference type="Gene3D" id="2.30.40.10">
    <property type="entry name" value="Urease, subunit C, domain 1"/>
    <property type="match status" value="1"/>
</dbReference>
<protein>
    <submittedName>
        <fullName evidence="9">N-acetylglucosamine-6-phosphate deacetylase</fullName>
    </submittedName>
</protein>
<dbReference type="InterPro" id="IPR032466">
    <property type="entry name" value="Metal_Hydrolase"/>
</dbReference>
<evidence type="ECO:0000313" key="9">
    <source>
        <dbReference type="EMBL" id="PVG84286.1"/>
    </source>
</evidence>
<feature type="domain" description="Amidohydrolase-related" evidence="8">
    <location>
        <begin position="46"/>
        <end position="355"/>
    </location>
</feature>
<comment type="similarity">
    <text evidence="1 5">Belongs to the metallo-dependent hydrolases superfamily. NagA family.</text>
</comment>
<gene>
    <name evidence="9" type="primary">nagA</name>
    <name evidence="9" type="ORF">DDE18_01245</name>
</gene>
<comment type="caution">
    <text evidence="9">The sequence shown here is derived from an EMBL/GenBank/DDBJ whole genome shotgun (WGS) entry which is preliminary data.</text>
</comment>
<evidence type="ECO:0000256" key="7">
    <source>
        <dbReference type="PIRSR" id="PIRSR038994-3"/>
    </source>
</evidence>
<evidence type="ECO:0000256" key="5">
    <source>
        <dbReference type="PIRNR" id="PIRNR038994"/>
    </source>
</evidence>
<evidence type="ECO:0000259" key="8">
    <source>
        <dbReference type="Pfam" id="PF01979"/>
    </source>
</evidence>
<evidence type="ECO:0000256" key="6">
    <source>
        <dbReference type="PIRSR" id="PIRSR038994-1"/>
    </source>
</evidence>
<evidence type="ECO:0000256" key="1">
    <source>
        <dbReference type="ARBA" id="ARBA00010716"/>
    </source>
</evidence>
<accession>A0A2T8FF01</accession>
<reference evidence="9 10" key="1">
    <citation type="submission" date="2018-04" db="EMBL/GenBank/DDBJ databases">
        <title>Genome of Nocardioides gansuensis WSJ-1.</title>
        <authorList>
            <person name="Wu S."/>
            <person name="Wang G."/>
        </authorList>
    </citation>
    <scope>NUCLEOTIDE SEQUENCE [LARGE SCALE GENOMIC DNA]</scope>
    <source>
        <strain evidence="9 10">WSJ-1</strain>
    </source>
</reference>
<dbReference type="PIRSF" id="PIRSF038994">
    <property type="entry name" value="NagA"/>
    <property type="match status" value="1"/>
</dbReference>
<feature type="binding site" evidence="7">
    <location>
        <position position="186"/>
    </location>
    <ligand>
        <name>Zn(2+)</name>
        <dbReference type="ChEBI" id="CHEBI:29105"/>
    </ligand>
</feature>
<feature type="active site" description="Proton donor/acceptor" evidence="6">
    <location>
        <position position="263"/>
    </location>
</feature>
<dbReference type="GO" id="GO:0008448">
    <property type="term" value="F:N-acetylglucosamine-6-phosphate deacetylase activity"/>
    <property type="evidence" value="ECO:0007669"/>
    <property type="project" value="InterPro"/>
</dbReference>
<dbReference type="PANTHER" id="PTHR11113">
    <property type="entry name" value="N-ACETYLGLUCOSAMINE-6-PHOSPHATE DEACETYLASE"/>
    <property type="match status" value="1"/>
</dbReference>
<dbReference type="PANTHER" id="PTHR11113:SF14">
    <property type="entry name" value="N-ACETYLGLUCOSAMINE-6-PHOSPHATE DEACETYLASE"/>
    <property type="match status" value="1"/>
</dbReference>
<comment type="cofactor">
    <cofactor evidence="7">
        <name>a divalent metal cation</name>
        <dbReference type="ChEBI" id="CHEBI:60240"/>
    </cofactor>
    <text evidence="7">Binds 1 divalent metal cation per subunit.</text>
</comment>
<dbReference type="InterPro" id="IPR011059">
    <property type="entry name" value="Metal-dep_hydrolase_composite"/>
</dbReference>
<evidence type="ECO:0000256" key="4">
    <source>
        <dbReference type="ARBA" id="ARBA00023277"/>
    </source>
</evidence>
<dbReference type="RefSeq" id="WP_116570417.1">
    <property type="nucleotide sequence ID" value="NZ_QDGZ01000001.1"/>
</dbReference>
<dbReference type="GO" id="GO:0006046">
    <property type="term" value="P:N-acetylglucosamine catabolic process"/>
    <property type="evidence" value="ECO:0007669"/>
    <property type="project" value="TreeGrafter"/>
</dbReference>
<dbReference type="EMBL" id="QDGZ01000001">
    <property type="protein sequence ID" value="PVG84286.1"/>
    <property type="molecule type" value="Genomic_DNA"/>
</dbReference>
<dbReference type="GO" id="GO:0046872">
    <property type="term" value="F:metal ion binding"/>
    <property type="evidence" value="ECO:0007669"/>
    <property type="project" value="UniProtKB-KW"/>
</dbReference>
<dbReference type="SUPFAM" id="SSF51556">
    <property type="entry name" value="Metallo-dependent hydrolases"/>
    <property type="match status" value="1"/>
</dbReference>
<organism evidence="9 10">
    <name type="scientific">Nocardioides gansuensis</name>
    <dbReference type="NCBI Taxonomy" id="2138300"/>
    <lineage>
        <taxon>Bacteria</taxon>
        <taxon>Bacillati</taxon>
        <taxon>Actinomycetota</taxon>
        <taxon>Actinomycetes</taxon>
        <taxon>Propionibacteriales</taxon>
        <taxon>Nocardioidaceae</taxon>
        <taxon>Nocardioides</taxon>
    </lineage>
</organism>
<dbReference type="OrthoDB" id="9776488at2"/>
<evidence type="ECO:0000256" key="2">
    <source>
        <dbReference type="ARBA" id="ARBA00022723"/>
    </source>
</evidence>
<dbReference type="NCBIfam" id="TIGR00221">
    <property type="entry name" value="nagA"/>
    <property type="match status" value="1"/>
</dbReference>
<sequence length="371" mass="37906">MILSATRVVTPARVLAPGWLRVTGDRITEVGEGHPPAPADAHAELLVPGFVDIHGHGGGGFSHTDGDPEASRAAVRAHLAHGTTTQVASLVTDSLDTLVASLRALRPLVADGALAGLHLEGPWLSFDHPGAHDTSHLCDPTPAAVDAVLDAADGALSMVTLAPERAGGLDAVRRLAEAGVTVAVGHTDATYDQTRAALDAGATVGTHLFNCMRRLHHREPGVIGALLGSDAYVELVADGVHLHDETLRLAFAAAPGRPVLITDAMGAAAAADGDYLLGPMAVEVRDGLARIATTGAIAGSTLTSLAAVRHAVRFAGIPLVDAVRAATATPAAALGLPDVGELRAGARADLVLLDDDLGLLRVLHAGEWLSR</sequence>
<feature type="binding site" evidence="7">
    <location>
        <position position="207"/>
    </location>
    <ligand>
        <name>Zn(2+)</name>
        <dbReference type="ChEBI" id="CHEBI:29105"/>
    </ligand>
</feature>
<dbReference type="Gene3D" id="3.20.20.140">
    <property type="entry name" value="Metal-dependent hydrolases"/>
    <property type="match status" value="1"/>
</dbReference>
<dbReference type="SUPFAM" id="SSF51338">
    <property type="entry name" value="Composite domain of metallo-dependent hydrolases"/>
    <property type="match status" value="1"/>
</dbReference>
<keyword evidence="3 5" id="KW-0378">Hydrolase</keyword>
<evidence type="ECO:0000256" key="3">
    <source>
        <dbReference type="ARBA" id="ARBA00022801"/>
    </source>
</evidence>
<evidence type="ECO:0000313" key="10">
    <source>
        <dbReference type="Proteomes" id="UP000246018"/>
    </source>
</evidence>
<name>A0A2T8FF01_9ACTN</name>
<keyword evidence="10" id="KW-1185">Reference proteome</keyword>